<accession>A0A139A945</accession>
<feature type="compositionally biased region" description="Low complexity" evidence="1">
    <location>
        <begin position="656"/>
        <end position="677"/>
    </location>
</feature>
<dbReference type="STRING" id="1344416.A0A139A945"/>
<organism evidence="3 4">
    <name type="scientific">Gonapodya prolifera (strain JEL478)</name>
    <name type="common">Monoblepharis prolifera</name>
    <dbReference type="NCBI Taxonomy" id="1344416"/>
    <lineage>
        <taxon>Eukaryota</taxon>
        <taxon>Fungi</taxon>
        <taxon>Fungi incertae sedis</taxon>
        <taxon>Chytridiomycota</taxon>
        <taxon>Chytridiomycota incertae sedis</taxon>
        <taxon>Monoblepharidomycetes</taxon>
        <taxon>Monoblepharidales</taxon>
        <taxon>Gonapodyaceae</taxon>
        <taxon>Gonapodya</taxon>
    </lineage>
</organism>
<feature type="region of interest" description="Disordered" evidence="1">
    <location>
        <begin position="590"/>
        <end position="805"/>
    </location>
</feature>
<feature type="compositionally biased region" description="Polar residues" evidence="1">
    <location>
        <begin position="770"/>
        <end position="782"/>
    </location>
</feature>
<dbReference type="EMBL" id="KQ965778">
    <property type="protein sequence ID" value="KXS13342.1"/>
    <property type="molecule type" value="Genomic_DNA"/>
</dbReference>
<feature type="compositionally biased region" description="Basic and acidic residues" evidence="1">
    <location>
        <begin position="610"/>
        <end position="622"/>
    </location>
</feature>
<dbReference type="OMA" id="CEQHATM"/>
<evidence type="ECO:0000256" key="1">
    <source>
        <dbReference type="SAM" id="MobiDB-lite"/>
    </source>
</evidence>
<sequence>MLMTRTKISRAEPTIRTSSSPEPPKTAPEERKIGSDRPSRTHLAAATPSGPVPSTASPKLGPLLPSGPPSPPPPPLAAPPPPPGPPPPPAALPPPGPPPPPGIPPAGPPPPPLLGAPGAASNPKKSSVDVQAELMKAIKGGSVKAGLRKVTSRPPREAFVSSVSTDSSSEDIRQAQLEERQSLFFDLLEYMEAPEGNLDELIDKLNKSTATARGFLYSMVKRGWVEGFRVLEAELLAEVDKQAADIPPGPGIDSSTGDEPQSSSGVPPPPPPPSLPGGFPLPPGPEPITLPGGFPPPPPPPPHSGPPPPPPPPPFGGPPPPPPPPGGPAPPQAPKPAAISGGDLQAELMAQIKGGIKLRKVTPRDPGSPKPPKPKSPPSKQTASVKPKIPPCIVFPGREWTSSITLPDITREKAAATPPSNVAMRAHMYRFDQAPITLGASQHNLDEIILLRTDNLPVSIPGFDEAEPKKDGSLQALQAHQLWEMRKQAYEQSDWAQWSLYQTKLTVADSSLVSHFAQLEATVQGMRALSETVRAEMDSVELNALRKAVGSVPIKVRELARQLQEQTGIKIREESVKLTPAFMRRLLREAAKESQGGRRSRREKLVLVGHRSDDEDDGKSPRDYAMQTDPTSPIERRPGTLERKLREGTLERRAKAASGASSRDAAVPSDVVKVPTVVEHRRGGSLGMNEPLHTRKLSGVGESGPKSPPKDTTISPKEAVTSPMDVQSAGTLEATGVAQIESVKTESTVPGTKESGTGMEQTNHLERTVESTVVEQDGNTDSDPVVLAPESVKDGSAEAAASRGETVEVNKTMDEVEVQSAHHGEVANAAAENEDAALTENVTLKDGNRSGDDGVAQCVSVEPLSTEDVSPTGDVDATLEAHDVPSDTITTSTPRVEEEIAAAGAPGESSDVTAEDPAAAQFDGPTNVETPELEAAEVNQSEQANLLEETVDSIPEDVRASTSDAREEVVEALVEDTVGAGAADVDTLGRTDDVSTEPSADVAKDAE</sequence>
<dbReference type="PROSITE" id="PS51082">
    <property type="entry name" value="WH2"/>
    <property type="match status" value="1"/>
</dbReference>
<feature type="compositionally biased region" description="Pro residues" evidence="1">
    <location>
        <begin position="366"/>
        <end position="377"/>
    </location>
</feature>
<protein>
    <recommendedName>
        <fullName evidence="2">WH2 domain-containing protein</fullName>
    </recommendedName>
</protein>
<feature type="compositionally biased region" description="Basic and acidic residues" evidence="1">
    <location>
        <begin position="634"/>
        <end position="654"/>
    </location>
</feature>
<feature type="region of interest" description="Disordered" evidence="1">
    <location>
        <begin position="242"/>
        <end position="339"/>
    </location>
</feature>
<dbReference type="OrthoDB" id="2138148at2759"/>
<evidence type="ECO:0000313" key="3">
    <source>
        <dbReference type="EMBL" id="KXS13342.1"/>
    </source>
</evidence>
<gene>
    <name evidence="3" type="ORF">M427DRAFT_370308</name>
</gene>
<dbReference type="Proteomes" id="UP000070544">
    <property type="component" value="Unassembled WGS sequence"/>
</dbReference>
<feature type="compositionally biased region" description="Basic and acidic residues" evidence="1">
    <location>
        <begin position="27"/>
        <end position="39"/>
    </location>
</feature>
<evidence type="ECO:0000313" key="4">
    <source>
        <dbReference type="Proteomes" id="UP000070544"/>
    </source>
</evidence>
<feature type="region of interest" description="Disordered" evidence="1">
    <location>
        <begin position="976"/>
        <end position="1007"/>
    </location>
</feature>
<evidence type="ECO:0000259" key="2">
    <source>
        <dbReference type="PROSITE" id="PS51082"/>
    </source>
</evidence>
<dbReference type="InterPro" id="IPR003124">
    <property type="entry name" value="WH2_dom"/>
</dbReference>
<feature type="compositionally biased region" description="Pro residues" evidence="1">
    <location>
        <begin position="65"/>
        <end position="114"/>
    </location>
</feature>
<feature type="region of interest" description="Disordered" evidence="1">
    <location>
        <begin position="1"/>
        <end position="173"/>
    </location>
</feature>
<feature type="domain" description="WH2" evidence="2">
    <location>
        <begin position="344"/>
        <end position="361"/>
    </location>
</feature>
<feature type="region of interest" description="Disordered" evidence="1">
    <location>
        <begin position="357"/>
        <end position="391"/>
    </location>
</feature>
<dbReference type="AlphaFoldDB" id="A0A139A945"/>
<feature type="compositionally biased region" description="Polar residues" evidence="1">
    <location>
        <begin position="745"/>
        <end position="762"/>
    </location>
</feature>
<name>A0A139A945_GONPJ</name>
<dbReference type="SUPFAM" id="SSF101447">
    <property type="entry name" value="Formin homology 2 domain (FH2 domain)"/>
    <property type="match status" value="1"/>
</dbReference>
<keyword evidence="4" id="KW-1185">Reference proteome</keyword>
<proteinExistence type="predicted"/>
<feature type="region of interest" description="Disordered" evidence="1">
    <location>
        <begin position="902"/>
        <end position="926"/>
    </location>
</feature>
<dbReference type="SMART" id="SM00246">
    <property type="entry name" value="WH2"/>
    <property type="match status" value="2"/>
</dbReference>
<dbReference type="GO" id="GO:0003779">
    <property type="term" value="F:actin binding"/>
    <property type="evidence" value="ECO:0007669"/>
    <property type="project" value="InterPro"/>
</dbReference>
<feature type="compositionally biased region" description="Pro residues" evidence="1">
    <location>
        <begin position="266"/>
        <end position="334"/>
    </location>
</feature>
<reference evidence="3 4" key="1">
    <citation type="journal article" date="2015" name="Genome Biol. Evol.">
        <title>Phylogenomic analyses indicate that early fungi evolved digesting cell walls of algal ancestors of land plants.</title>
        <authorList>
            <person name="Chang Y."/>
            <person name="Wang S."/>
            <person name="Sekimoto S."/>
            <person name="Aerts A.L."/>
            <person name="Choi C."/>
            <person name="Clum A."/>
            <person name="LaButti K.M."/>
            <person name="Lindquist E.A."/>
            <person name="Yee Ngan C."/>
            <person name="Ohm R.A."/>
            <person name="Salamov A.A."/>
            <person name="Grigoriev I.V."/>
            <person name="Spatafora J.W."/>
            <person name="Berbee M.L."/>
        </authorList>
    </citation>
    <scope>NUCLEOTIDE SEQUENCE [LARGE SCALE GENOMIC DNA]</scope>
    <source>
        <strain evidence="3 4">JEL478</strain>
    </source>
</reference>